<proteinExistence type="inferred from homology"/>
<dbReference type="PANTHER" id="PTHR26379">
    <property type="entry name" value="BTB/POZ AND MATH DOMAIN-CONTAINING PROTEIN 1"/>
    <property type="match status" value="1"/>
</dbReference>
<feature type="domain" description="BTB" evidence="3">
    <location>
        <begin position="192"/>
        <end position="259"/>
    </location>
</feature>
<dbReference type="Pfam" id="PF24570">
    <property type="entry name" value="BACK_BPM_SPOP"/>
    <property type="match status" value="1"/>
</dbReference>
<protein>
    <recommendedName>
        <fullName evidence="3">BTB domain-containing protein</fullName>
    </recommendedName>
</protein>
<dbReference type="GO" id="GO:0016567">
    <property type="term" value="P:protein ubiquitination"/>
    <property type="evidence" value="ECO:0007669"/>
    <property type="project" value="InterPro"/>
</dbReference>
<name>A0A0E0E561_9ORYZ</name>
<comment type="similarity">
    <text evidence="2">Belongs to the Tdpoz family.</text>
</comment>
<dbReference type="PANTHER" id="PTHR26379:SF314">
    <property type="entry name" value="OS06G0668300 PROTEIN"/>
    <property type="match status" value="1"/>
</dbReference>
<dbReference type="InterPro" id="IPR000210">
    <property type="entry name" value="BTB/POZ_dom"/>
</dbReference>
<dbReference type="STRING" id="40149.A0A0E0E561"/>
<evidence type="ECO:0000313" key="5">
    <source>
        <dbReference type="Proteomes" id="UP000008021"/>
    </source>
</evidence>
<dbReference type="EnsemblPlants" id="OMERI06G24450.1">
    <property type="protein sequence ID" value="OMERI06G24450.1"/>
    <property type="gene ID" value="OMERI06G24450"/>
</dbReference>
<dbReference type="Gene3D" id="1.25.40.420">
    <property type="match status" value="1"/>
</dbReference>
<dbReference type="AlphaFoldDB" id="A0A0E0E561"/>
<dbReference type="Proteomes" id="UP000008021">
    <property type="component" value="Chromosome 6"/>
</dbReference>
<dbReference type="InterPro" id="IPR008974">
    <property type="entry name" value="TRAF-like"/>
</dbReference>
<evidence type="ECO:0000313" key="4">
    <source>
        <dbReference type="EnsemblPlants" id="OMERI06G24450.1"/>
    </source>
</evidence>
<dbReference type="SUPFAM" id="SSF49599">
    <property type="entry name" value="TRAF domain-like"/>
    <property type="match status" value="1"/>
</dbReference>
<dbReference type="Gene3D" id="2.60.210.10">
    <property type="entry name" value="Apoptosis, Tumor Necrosis Factor Receptor Associated Protein 2, Chain A"/>
    <property type="match status" value="1"/>
</dbReference>
<dbReference type="CDD" id="cd00121">
    <property type="entry name" value="MATH"/>
    <property type="match status" value="1"/>
</dbReference>
<dbReference type="InterPro" id="IPR056423">
    <property type="entry name" value="BACK_BPM_SPOP"/>
</dbReference>
<dbReference type="InterPro" id="IPR045005">
    <property type="entry name" value="BPM1-6"/>
</dbReference>
<dbReference type="HOGENOM" id="CLU_004253_2_0_1"/>
<evidence type="ECO:0000259" key="3">
    <source>
        <dbReference type="PROSITE" id="PS50097"/>
    </source>
</evidence>
<dbReference type="PROSITE" id="PS50097">
    <property type="entry name" value="BTB"/>
    <property type="match status" value="1"/>
</dbReference>
<dbReference type="InterPro" id="IPR011333">
    <property type="entry name" value="SKP1/BTB/POZ_sf"/>
</dbReference>
<evidence type="ECO:0000256" key="1">
    <source>
        <dbReference type="ARBA" id="ARBA00004906"/>
    </source>
</evidence>
<dbReference type="Gramene" id="OMERI06G24450.1">
    <property type="protein sequence ID" value="OMERI06G24450.1"/>
    <property type="gene ID" value="OMERI06G24450"/>
</dbReference>
<accession>A0A0E0E561</accession>
<reference evidence="4" key="1">
    <citation type="submission" date="2015-04" db="UniProtKB">
        <authorList>
            <consortium name="EnsemblPlants"/>
        </authorList>
    </citation>
    <scope>IDENTIFICATION</scope>
</reference>
<dbReference type="Gene3D" id="3.30.710.10">
    <property type="entry name" value="Potassium Channel Kv1.1, Chain A"/>
    <property type="match status" value="1"/>
</dbReference>
<dbReference type="SUPFAM" id="SSF54695">
    <property type="entry name" value="POZ domain"/>
    <property type="match status" value="1"/>
</dbReference>
<reference evidence="4" key="2">
    <citation type="submission" date="2018-05" db="EMBL/GenBank/DDBJ databases">
        <title>OmerRS3 (Oryza meridionalis Reference Sequence Version 3).</title>
        <authorList>
            <person name="Zhang J."/>
            <person name="Kudrna D."/>
            <person name="Lee S."/>
            <person name="Talag J."/>
            <person name="Welchert J."/>
            <person name="Wing R.A."/>
        </authorList>
    </citation>
    <scope>NUCLEOTIDE SEQUENCE [LARGE SCALE GENOMIC DNA]</scope>
    <source>
        <strain evidence="4">cv. OR44</strain>
    </source>
</reference>
<comment type="pathway">
    <text evidence="1">Protein modification; protein ubiquitination.</text>
</comment>
<sequence>MENAAINLTQAARRVQLLRINGYSATANRQSLVTSCTIAVGGYDWLIEVFPAAYYHGTSSRNSGPYIKLRFTLSSDGERTVSATFRCRLVVVDDHQINQTAPSASSSFKEVIVTSIFSNGQPKDMFLASRSYASDHGFVQPDDSLLIECAITVLLEAPVNGTSAAPPPTSVPAPLSDLQKHLGEMLTSKNGADITFLVSGEPVAAHRCVLAARSPVFMAELFGDMKEKDSQSIEIKDMEAAVFRALLHFIYTDTLPEQDDDVKAETMAYGLLEAADRYGVERLKLICAEKVHAGISVDTAAMALALAERHGCTKLKARCIEFILASQENFHAVAATEGYKLLMDSCPSALNDLLVAVFLRYKLTAL</sequence>
<dbReference type="SMART" id="SM00225">
    <property type="entry name" value="BTB"/>
    <property type="match status" value="1"/>
</dbReference>
<dbReference type="InterPro" id="IPR002083">
    <property type="entry name" value="MATH/TRAF_dom"/>
</dbReference>
<keyword evidence="5" id="KW-1185">Reference proteome</keyword>
<dbReference type="Pfam" id="PF00651">
    <property type="entry name" value="BTB"/>
    <property type="match status" value="1"/>
</dbReference>
<organism evidence="4">
    <name type="scientific">Oryza meridionalis</name>
    <dbReference type="NCBI Taxonomy" id="40149"/>
    <lineage>
        <taxon>Eukaryota</taxon>
        <taxon>Viridiplantae</taxon>
        <taxon>Streptophyta</taxon>
        <taxon>Embryophyta</taxon>
        <taxon>Tracheophyta</taxon>
        <taxon>Spermatophyta</taxon>
        <taxon>Magnoliopsida</taxon>
        <taxon>Liliopsida</taxon>
        <taxon>Poales</taxon>
        <taxon>Poaceae</taxon>
        <taxon>BOP clade</taxon>
        <taxon>Oryzoideae</taxon>
        <taxon>Oryzeae</taxon>
        <taxon>Oryzinae</taxon>
        <taxon>Oryza</taxon>
    </lineage>
</organism>
<evidence type="ECO:0000256" key="2">
    <source>
        <dbReference type="ARBA" id="ARBA00010846"/>
    </source>
</evidence>